<organism evidence="1 2">
    <name type="scientific">Coemansia guatemalensis</name>
    <dbReference type="NCBI Taxonomy" id="2761395"/>
    <lineage>
        <taxon>Eukaryota</taxon>
        <taxon>Fungi</taxon>
        <taxon>Fungi incertae sedis</taxon>
        <taxon>Zoopagomycota</taxon>
        <taxon>Kickxellomycotina</taxon>
        <taxon>Kickxellomycetes</taxon>
        <taxon>Kickxellales</taxon>
        <taxon>Kickxellaceae</taxon>
        <taxon>Coemansia</taxon>
    </lineage>
</organism>
<dbReference type="Proteomes" id="UP001140094">
    <property type="component" value="Unassembled WGS sequence"/>
</dbReference>
<dbReference type="EMBL" id="JANBUO010000979">
    <property type="protein sequence ID" value="KAJ2800470.1"/>
    <property type="molecule type" value="Genomic_DNA"/>
</dbReference>
<keyword evidence="2" id="KW-1185">Reference proteome</keyword>
<evidence type="ECO:0000313" key="1">
    <source>
        <dbReference type="EMBL" id="KAJ2800470.1"/>
    </source>
</evidence>
<proteinExistence type="predicted"/>
<sequence length="253" mass="25874">ADIVPNLVPSHGGGNVASGSNIGQPQFILPQPANLHSSLGGLGTAQLTPGMHTSNNFTHSNLGAPALFNAPTIMTADASIAQPTGSSIDSVIASLPIFSSGPAVTSVASLSSTHSPMDSLAQHYFPLQSQNQVGLNQYASNSNLQSWDEISALLGGTQSTAPMSVAGSGGVISPLFGEQNLQQLANSAIATSQPNQLPYFEGSLLPSVASSSGIIRNPSVSADTNITSSIPDIEVLDTNNPFAFTSYTTPRSQ</sequence>
<name>A0A9W8HSQ3_9FUNG</name>
<evidence type="ECO:0000313" key="2">
    <source>
        <dbReference type="Proteomes" id="UP001140094"/>
    </source>
</evidence>
<accession>A0A9W8HSQ3</accession>
<feature type="non-terminal residue" evidence="1">
    <location>
        <position position="1"/>
    </location>
</feature>
<protein>
    <submittedName>
        <fullName evidence="1">Uncharacterized protein</fullName>
    </submittedName>
</protein>
<gene>
    <name evidence="1" type="ORF">H4R20_004048</name>
</gene>
<dbReference type="AlphaFoldDB" id="A0A9W8HSQ3"/>
<comment type="caution">
    <text evidence="1">The sequence shown here is derived from an EMBL/GenBank/DDBJ whole genome shotgun (WGS) entry which is preliminary data.</text>
</comment>
<reference evidence="1" key="1">
    <citation type="submission" date="2022-07" db="EMBL/GenBank/DDBJ databases">
        <title>Phylogenomic reconstructions and comparative analyses of Kickxellomycotina fungi.</title>
        <authorList>
            <person name="Reynolds N.K."/>
            <person name="Stajich J.E."/>
            <person name="Barry K."/>
            <person name="Grigoriev I.V."/>
            <person name="Crous P."/>
            <person name="Smith M.E."/>
        </authorList>
    </citation>
    <scope>NUCLEOTIDE SEQUENCE</scope>
    <source>
        <strain evidence="1">NRRL 1565</strain>
    </source>
</reference>